<keyword evidence="7" id="KW-1185">Reference proteome</keyword>
<organism evidence="6 7">
    <name type="scientific">Limimaricola cinnabarinus LL-001</name>
    <dbReference type="NCBI Taxonomy" id="1337093"/>
    <lineage>
        <taxon>Bacteria</taxon>
        <taxon>Pseudomonadati</taxon>
        <taxon>Pseudomonadota</taxon>
        <taxon>Alphaproteobacteria</taxon>
        <taxon>Rhodobacterales</taxon>
        <taxon>Paracoccaceae</taxon>
        <taxon>Limimaricola</taxon>
    </lineage>
</organism>
<dbReference type="RefSeq" id="WP_021695100.1">
    <property type="nucleotide sequence ID" value="NZ_BATB01000055.1"/>
</dbReference>
<dbReference type="Proteomes" id="UP000016566">
    <property type="component" value="Unassembled WGS sequence"/>
</dbReference>
<evidence type="ECO:0000256" key="2">
    <source>
        <dbReference type="ARBA" id="ARBA00022692"/>
    </source>
</evidence>
<evidence type="ECO:0000313" key="6">
    <source>
        <dbReference type="EMBL" id="GAD56999.1"/>
    </source>
</evidence>
<keyword evidence="4" id="KW-1133">Transmembrane helix</keyword>
<proteinExistence type="predicted"/>
<dbReference type="PROSITE" id="PS00154">
    <property type="entry name" value="ATPASE_E1_E2"/>
    <property type="match status" value="1"/>
</dbReference>
<dbReference type="PANTHER" id="PTHR43520:SF8">
    <property type="entry name" value="P-TYPE CU(+) TRANSPORTER"/>
    <property type="match status" value="1"/>
</dbReference>
<dbReference type="SUPFAM" id="SSF81660">
    <property type="entry name" value="Metal cation-transporting ATPase, ATP-binding domain N"/>
    <property type="match status" value="1"/>
</dbReference>
<evidence type="ECO:0000256" key="4">
    <source>
        <dbReference type="ARBA" id="ARBA00022989"/>
    </source>
</evidence>
<dbReference type="AlphaFoldDB" id="U3AH39"/>
<dbReference type="GO" id="GO:0055070">
    <property type="term" value="P:copper ion homeostasis"/>
    <property type="evidence" value="ECO:0007669"/>
    <property type="project" value="TreeGrafter"/>
</dbReference>
<dbReference type="GO" id="GO:0016020">
    <property type="term" value="C:membrane"/>
    <property type="evidence" value="ECO:0007669"/>
    <property type="project" value="UniProtKB-SubCell"/>
</dbReference>
<dbReference type="Gene3D" id="3.40.1110.10">
    <property type="entry name" value="Calcium-transporting ATPase, cytoplasmic domain N"/>
    <property type="match status" value="1"/>
</dbReference>
<dbReference type="STRING" id="1337093.MBELCI_3051"/>
<evidence type="ECO:0000256" key="3">
    <source>
        <dbReference type="ARBA" id="ARBA00022967"/>
    </source>
</evidence>
<protein>
    <submittedName>
        <fullName evidence="6">Type cbb3 cytochrome oxidase biogenesis protein CcoI</fullName>
    </submittedName>
</protein>
<dbReference type="GO" id="GO:0043682">
    <property type="term" value="F:P-type divalent copper transporter activity"/>
    <property type="evidence" value="ECO:0007669"/>
    <property type="project" value="TreeGrafter"/>
</dbReference>
<dbReference type="Pfam" id="PF00702">
    <property type="entry name" value="Hydrolase"/>
    <property type="match status" value="1"/>
</dbReference>
<comment type="subcellular location">
    <subcellularLocation>
        <location evidence="1">Membrane</location>
    </subcellularLocation>
</comment>
<dbReference type="OrthoDB" id="9807843at2"/>
<comment type="caution">
    <text evidence="6">The sequence shown here is derived from an EMBL/GenBank/DDBJ whole genome shotgun (WGS) entry which is preliminary data.</text>
</comment>
<keyword evidence="3" id="KW-1278">Translocase</keyword>
<evidence type="ECO:0000313" key="7">
    <source>
        <dbReference type="Proteomes" id="UP000016566"/>
    </source>
</evidence>
<dbReference type="GO" id="GO:0000166">
    <property type="term" value="F:nucleotide binding"/>
    <property type="evidence" value="ECO:0007669"/>
    <property type="project" value="InterPro"/>
</dbReference>
<accession>U3AH39</accession>
<keyword evidence="5" id="KW-0472">Membrane</keyword>
<name>U3AH39_9RHOB</name>
<dbReference type="InterPro" id="IPR023214">
    <property type="entry name" value="HAD_sf"/>
</dbReference>
<dbReference type="Gene3D" id="3.40.50.1000">
    <property type="entry name" value="HAD superfamily/HAD-like"/>
    <property type="match status" value="1"/>
</dbReference>
<dbReference type="EMBL" id="BATB01000055">
    <property type="protein sequence ID" value="GAD56999.1"/>
    <property type="molecule type" value="Genomic_DNA"/>
</dbReference>
<dbReference type="PANTHER" id="PTHR43520">
    <property type="entry name" value="ATP7, ISOFORM B"/>
    <property type="match status" value="1"/>
</dbReference>
<keyword evidence="2" id="KW-0812">Transmembrane</keyword>
<gene>
    <name evidence="6" type="ORF">MBELCI_3051</name>
</gene>
<evidence type="ECO:0000256" key="1">
    <source>
        <dbReference type="ARBA" id="ARBA00004370"/>
    </source>
</evidence>
<dbReference type="InterPro" id="IPR023299">
    <property type="entry name" value="ATPase_P-typ_cyto_dom_N"/>
</dbReference>
<dbReference type="eggNOG" id="COG2217">
    <property type="taxonomic scope" value="Bacteria"/>
</dbReference>
<dbReference type="GO" id="GO:0005507">
    <property type="term" value="F:copper ion binding"/>
    <property type="evidence" value="ECO:0007669"/>
    <property type="project" value="TreeGrafter"/>
</dbReference>
<dbReference type="InterPro" id="IPR018303">
    <property type="entry name" value="ATPase_P-typ_P_site"/>
</dbReference>
<reference evidence="6" key="1">
    <citation type="journal article" date="2013" name="Genome Announc.">
        <title>Draft Genome Sequence of Loktanella cinnabarina LL-001T, Isolated from Deep-Sea Floor Sediment.</title>
        <authorList>
            <person name="Nishi S."/>
            <person name="Tsubouchi T."/>
            <person name="Takaki Y."/>
            <person name="Koyanagi R."/>
            <person name="Satoh N."/>
            <person name="Maruyama T."/>
            <person name="Hatada Y."/>
        </authorList>
    </citation>
    <scope>NUCLEOTIDE SEQUENCE [LARGE SCALE GENOMIC DNA]</scope>
    <source>
        <strain evidence="6">LL-001</strain>
    </source>
</reference>
<sequence>MRDGVLMKDGAALERLAEIDRVVFDKTGTLTTGLPRVGAGPESLEERAIVRALAERSRHPAARAIATQIDAAPVKAEKVSEYPALASKVSCWAAVCVWVACHGLPRSQPA</sequence>
<evidence type="ECO:0000256" key="5">
    <source>
        <dbReference type="ARBA" id="ARBA00023136"/>
    </source>
</evidence>